<sequence length="240" mass="25194">MSAAAIHVRDLHVAYGSVIALSGVTLDLAPGSVTGLVGMNGSGKSTLFSALIGMLPGARGEIRLLGKDPAAARTAGLVAFVPQTEVIDRDFPISVREVVMLGRFGHLGFTRRPRATDRAAVAAALERVGLTELADRPIGALSGGQRKRAFVARGIVQDARVLLLDEPFGGVDAVSQTLITGVLRELRDEGRSLLVATHDLAGIPDLCDEVILLNKRILFHGDPATALRPENLALTFGVAP</sequence>
<dbReference type="EMBL" id="RCUY01000002">
    <property type="protein sequence ID" value="RLP84091.1"/>
    <property type="molecule type" value="Genomic_DNA"/>
</dbReference>
<gene>
    <name evidence="6" type="ORF">D9V34_04660</name>
</gene>
<dbReference type="InterPro" id="IPR027417">
    <property type="entry name" value="P-loop_NTPase"/>
</dbReference>
<evidence type="ECO:0000313" key="6">
    <source>
        <dbReference type="EMBL" id="RLP84091.1"/>
    </source>
</evidence>
<feature type="domain" description="ABC transporter" evidence="5">
    <location>
        <begin position="6"/>
        <end position="240"/>
    </location>
</feature>
<dbReference type="Proteomes" id="UP000269438">
    <property type="component" value="Unassembled WGS sequence"/>
</dbReference>
<dbReference type="GO" id="GO:0005524">
    <property type="term" value="F:ATP binding"/>
    <property type="evidence" value="ECO:0007669"/>
    <property type="project" value="UniProtKB-KW"/>
</dbReference>
<dbReference type="PANTHER" id="PTHR42734:SF5">
    <property type="entry name" value="IRON TRANSPORT SYSTEM ATP-BINDING PROTEIN HI_0361-RELATED"/>
    <property type="match status" value="1"/>
</dbReference>
<dbReference type="Pfam" id="PF00005">
    <property type="entry name" value="ABC_tran"/>
    <property type="match status" value="1"/>
</dbReference>
<keyword evidence="7" id="KW-1185">Reference proteome</keyword>
<dbReference type="InterPro" id="IPR050153">
    <property type="entry name" value="Metal_Ion_Import_ABC"/>
</dbReference>
<dbReference type="AlphaFoldDB" id="A0A3L7AWZ7"/>
<dbReference type="InterPro" id="IPR003439">
    <property type="entry name" value="ABC_transporter-like_ATP-bd"/>
</dbReference>
<dbReference type="PROSITE" id="PS50893">
    <property type="entry name" value="ABC_TRANSPORTER_2"/>
    <property type="match status" value="1"/>
</dbReference>
<reference evidence="6 7" key="1">
    <citation type="submission" date="2018-10" db="EMBL/GenBank/DDBJ databases">
        <authorList>
            <person name="Li J."/>
        </authorList>
    </citation>
    <scope>NUCLEOTIDE SEQUENCE [LARGE SCALE GENOMIC DNA]</scope>
    <source>
        <strain evidence="6 7">JCM 11654</strain>
    </source>
</reference>
<organism evidence="6 7">
    <name type="scientific">Mycetocola lacteus</name>
    <dbReference type="NCBI Taxonomy" id="76637"/>
    <lineage>
        <taxon>Bacteria</taxon>
        <taxon>Bacillati</taxon>
        <taxon>Actinomycetota</taxon>
        <taxon>Actinomycetes</taxon>
        <taxon>Micrococcales</taxon>
        <taxon>Microbacteriaceae</taxon>
        <taxon>Mycetocola</taxon>
    </lineage>
</organism>
<keyword evidence="4 6" id="KW-0067">ATP-binding</keyword>
<evidence type="ECO:0000313" key="7">
    <source>
        <dbReference type="Proteomes" id="UP000269438"/>
    </source>
</evidence>
<dbReference type="SMART" id="SM00382">
    <property type="entry name" value="AAA"/>
    <property type="match status" value="1"/>
</dbReference>
<dbReference type="PROSITE" id="PS00211">
    <property type="entry name" value="ABC_TRANSPORTER_1"/>
    <property type="match status" value="1"/>
</dbReference>
<comment type="similarity">
    <text evidence="1">Belongs to the ABC transporter superfamily.</text>
</comment>
<evidence type="ECO:0000256" key="3">
    <source>
        <dbReference type="ARBA" id="ARBA00022741"/>
    </source>
</evidence>
<evidence type="ECO:0000256" key="2">
    <source>
        <dbReference type="ARBA" id="ARBA00022448"/>
    </source>
</evidence>
<dbReference type="Gene3D" id="3.40.50.300">
    <property type="entry name" value="P-loop containing nucleotide triphosphate hydrolases"/>
    <property type="match status" value="1"/>
</dbReference>
<dbReference type="GO" id="GO:0016887">
    <property type="term" value="F:ATP hydrolysis activity"/>
    <property type="evidence" value="ECO:0007669"/>
    <property type="project" value="InterPro"/>
</dbReference>
<evidence type="ECO:0000259" key="5">
    <source>
        <dbReference type="PROSITE" id="PS50893"/>
    </source>
</evidence>
<dbReference type="PANTHER" id="PTHR42734">
    <property type="entry name" value="METAL TRANSPORT SYSTEM ATP-BINDING PROTEIN TM_0124-RELATED"/>
    <property type="match status" value="1"/>
</dbReference>
<dbReference type="OrthoDB" id="5296765at2"/>
<dbReference type="InterPro" id="IPR003593">
    <property type="entry name" value="AAA+_ATPase"/>
</dbReference>
<evidence type="ECO:0000256" key="4">
    <source>
        <dbReference type="ARBA" id="ARBA00022840"/>
    </source>
</evidence>
<evidence type="ECO:0000256" key="1">
    <source>
        <dbReference type="ARBA" id="ARBA00005417"/>
    </source>
</evidence>
<name>A0A3L7AWZ7_9MICO</name>
<accession>A0A3L7AWZ7</accession>
<dbReference type="InterPro" id="IPR017871">
    <property type="entry name" value="ABC_transporter-like_CS"/>
</dbReference>
<comment type="caution">
    <text evidence="6">The sequence shown here is derived from an EMBL/GenBank/DDBJ whole genome shotgun (WGS) entry which is preliminary data.</text>
</comment>
<dbReference type="CDD" id="cd03235">
    <property type="entry name" value="ABC_Metallic_Cations"/>
    <property type="match status" value="1"/>
</dbReference>
<proteinExistence type="inferred from homology"/>
<dbReference type="SUPFAM" id="SSF52540">
    <property type="entry name" value="P-loop containing nucleoside triphosphate hydrolases"/>
    <property type="match status" value="1"/>
</dbReference>
<keyword evidence="2" id="KW-0813">Transport</keyword>
<keyword evidence="3" id="KW-0547">Nucleotide-binding</keyword>
<dbReference type="RefSeq" id="WP_121687702.1">
    <property type="nucleotide sequence ID" value="NZ_RCUY01000002.1"/>
</dbReference>
<protein>
    <submittedName>
        <fullName evidence="6">Metal ABC transporter ATP-binding protein</fullName>
    </submittedName>
</protein>